<evidence type="ECO:0000313" key="1">
    <source>
        <dbReference type="EMBL" id="CAB3740442.1"/>
    </source>
</evidence>
<dbReference type="Proteomes" id="UP000494205">
    <property type="component" value="Unassembled WGS sequence"/>
</dbReference>
<protein>
    <submittedName>
        <fullName evidence="1">Uncharacterized protein</fullName>
    </submittedName>
</protein>
<dbReference type="EMBL" id="CADIJZ010000043">
    <property type="protein sequence ID" value="CAB3740442.1"/>
    <property type="molecule type" value="Genomic_DNA"/>
</dbReference>
<dbReference type="AlphaFoldDB" id="A0A6J5CP55"/>
<gene>
    <name evidence="1" type="ORF">LMG27174_06649</name>
</gene>
<organism evidence="1 2">
    <name type="scientific">Paraburkholderia rhynchosiae</name>
    <dbReference type="NCBI Taxonomy" id="487049"/>
    <lineage>
        <taxon>Bacteria</taxon>
        <taxon>Pseudomonadati</taxon>
        <taxon>Pseudomonadota</taxon>
        <taxon>Betaproteobacteria</taxon>
        <taxon>Burkholderiales</taxon>
        <taxon>Burkholderiaceae</taxon>
        <taxon>Paraburkholderia</taxon>
    </lineage>
</organism>
<evidence type="ECO:0000313" key="2">
    <source>
        <dbReference type="Proteomes" id="UP000494205"/>
    </source>
</evidence>
<reference evidence="1 2" key="1">
    <citation type="submission" date="2020-04" db="EMBL/GenBank/DDBJ databases">
        <authorList>
            <person name="De Canck E."/>
        </authorList>
    </citation>
    <scope>NUCLEOTIDE SEQUENCE [LARGE SCALE GENOMIC DNA]</scope>
    <source>
        <strain evidence="1 2">LMG 27174</strain>
    </source>
</reference>
<sequence length="36" mass="4165">MKQPTQPVDREVQKAAMARIVEMARHDKAGNARLMW</sequence>
<proteinExistence type="predicted"/>
<name>A0A6J5CP55_9BURK</name>
<accession>A0A6J5CP55</accession>